<proteinExistence type="predicted"/>
<feature type="region of interest" description="Disordered" evidence="1">
    <location>
        <begin position="521"/>
        <end position="543"/>
    </location>
</feature>
<accession>A0ABR8GJ92</accession>
<name>A0ABR8GJ92_9CYAN</name>
<feature type="region of interest" description="Disordered" evidence="1">
    <location>
        <begin position="193"/>
        <end position="229"/>
    </location>
</feature>
<feature type="region of interest" description="Disordered" evidence="1">
    <location>
        <begin position="425"/>
        <end position="499"/>
    </location>
</feature>
<evidence type="ECO:0000313" key="3">
    <source>
        <dbReference type="EMBL" id="MBD2603226.1"/>
    </source>
</evidence>
<feature type="compositionally biased region" description="Low complexity" evidence="1">
    <location>
        <begin position="479"/>
        <end position="489"/>
    </location>
</feature>
<dbReference type="Pfam" id="PF25546">
    <property type="entry name" value="DUF7925"/>
    <property type="match status" value="1"/>
</dbReference>
<dbReference type="InterPro" id="IPR057685">
    <property type="entry name" value="DUF7925"/>
</dbReference>
<dbReference type="Proteomes" id="UP000660380">
    <property type="component" value="Unassembled WGS sequence"/>
</dbReference>
<evidence type="ECO:0000313" key="4">
    <source>
        <dbReference type="Proteomes" id="UP000660380"/>
    </source>
</evidence>
<reference evidence="3 4" key="1">
    <citation type="journal article" date="2020" name="ISME J.">
        <title>Comparative genomics reveals insights into cyanobacterial evolution and habitat adaptation.</title>
        <authorList>
            <person name="Chen M.Y."/>
            <person name="Teng W.K."/>
            <person name="Zhao L."/>
            <person name="Hu C.X."/>
            <person name="Zhou Y.K."/>
            <person name="Han B.P."/>
            <person name="Song L.R."/>
            <person name="Shu W.S."/>
        </authorList>
    </citation>
    <scope>NUCLEOTIDE SEQUENCE [LARGE SCALE GENOMIC DNA]</scope>
    <source>
        <strain evidence="3 4">FACHB-248</strain>
    </source>
</reference>
<evidence type="ECO:0000256" key="1">
    <source>
        <dbReference type="SAM" id="MobiDB-lite"/>
    </source>
</evidence>
<evidence type="ECO:0000259" key="2">
    <source>
        <dbReference type="Pfam" id="PF25546"/>
    </source>
</evidence>
<dbReference type="RefSeq" id="WP_051502823.1">
    <property type="nucleotide sequence ID" value="NZ_JACJTA010000002.1"/>
</dbReference>
<feature type="compositionally biased region" description="Polar residues" evidence="1">
    <location>
        <begin position="522"/>
        <end position="536"/>
    </location>
</feature>
<dbReference type="EMBL" id="JACJTA010000002">
    <property type="protein sequence ID" value="MBD2603226.1"/>
    <property type="molecule type" value="Genomic_DNA"/>
</dbReference>
<protein>
    <recommendedName>
        <fullName evidence="2">DUF7925 domain-containing protein</fullName>
    </recommendedName>
</protein>
<feature type="domain" description="DUF7925" evidence="2">
    <location>
        <begin position="253"/>
        <end position="441"/>
    </location>
</feature>
<sequence length="851" mass="87271">MNESRKKANPNVNQKQSKTYRSFVTVVLLASSLFQLVVPVLAEGTKAGESISNTATATYEDPLDPGTKINTTSNTVVVTVAEVAGITVTASGITDSTPATPVSVGDTVNYIYTITNVGNDPTKFRIPNLAKVTGPGVAGTLEVSTDGGANWTPISGSELITGSIPAGGSVQVRVPVIVQVGAQPNDIINVTLGDTPGDAQNQARDPNGGDVYTVDNSDPSPPPEVAGTPVNGVREASVTQKSTVNQSVKTYALATILKVRQNYTIVNDPTGAADGIVNDTLTYGLSLRVELNDPTGNGITPAPLAGTTINGLTGVRILVSDAIPAGTELAVAPTPPPGWQAVYTNDAVGTNANAATWSLTPPTTISAVTRIGFVNDPSVINSVSPGQTVNGFNVQVKVKTGTAAPLTVNNIAQLFGQTSGVPATPNNLVYDESGDQNPSNYDGGTIPPGSTDPDGDRIPNTPSTITDGLIDTPAELAATGTDTGNNNSGTGPGGEANSFELTIPVPSAVLNGPDRAPDAIGATSNNDDFTNKSSFVPSDKKPGDKIDPSAVAFTNTVKNSGTVANSISLVPTPPATPGDLPVNTVVTITNGSESKKYVWDGTIFKFDIDGDPATTDQSDIDATTEYITVPNVGPGATVNYGVEVNLPTGTPLSTDTGKGFPVPITAFIGDIAVLNVATTPKNITIDRVYTGFLKLLKESRVLPGTGPAVQGSDGTFSTAPKKPAPGNIIEYQISYSNISEAQSGTGNVTLKADKVVIVEDGTLSTTAGDGKNNWAKDNDVSGQIDTSNIVGTAQDTGASTIQFYSGATGTNSSIDQTGTTADTDVSKYVNTVTGSVAPGETRKFVFQRKVN</sequence>
<keyword evidence="4" id="KW-1185">Reference proteome</keyword>
<organism evidence="3 4">
    <name type="scientific">Scytonema hofmannii FACHB-248</name>
    <dbReference type="NCBI Taxonomy" id="1842502"/>
    <lineage>
        <taxon>Bacteria</taxon>
        <taxon>Bacillati</taxon>
        <taxon>Cyanobacteriota</taxon>
        <taxon>Cyanophyceae</taxon>
        <taxon>Nostocales</taxon>
        <taxon>Scytonemataceae</taxon>
        <taxon>Scytonema</taxon>
    </lineage>
</organism>
<gene>
    <name evidence="3" type="ORF">H6G81_01480</name>
</gene>
<comment type="caution">
    <text evidence="3">The sequence shown here is derived from an EMBL/GenBank/DDBJ whole genome shotgun (WGS) entry which is preliminary data.</text>
</comment>